<dbReference type="Gene3D" id="3.90.1200.10">
    <property type="match status" value="1"/>
</dbReference>
<evidence type="ECO:0000313" key="2">
    <source>
        <dbReference type="EMBL" id="SDL81899.1"/>
    </source>
</evidence>
<gene>
    <name evidence="2" type="ORF">SAMN05421813_102248</name>
</gene>
<dbReference type="InterPro" id="IPR011009">
    <property type="entry name" value="Kinase-like_dom_sf"/>
</dbReference>
<dbReference type="PANTHER" id="PTHR21064:SF5">
    <property type="entry name" value="SLR1880 PROTEIN"/>
    <property type="match status" value="1"/>
</dbReference>
<evidence type="ECO:0000313" key="3">
    <source>
        <dbReference type="Proteomes" id="UP000199226"/>
    </source>
</evidence>
<dbReference type="OrthoDB" id="526037at2"/>
<name>A0A1G9N5V6_9SPHI</name>
<dbReference type="GO" id="GO:0016301">
    <property type="term" value="F:kinase activity"/>
    <property type="evidence" value="ECO:0007669"/>
    <property type="project" value="UniProtKB-KW"/>
</dbReference>
<dbReference type="InterPro" id="IPR002575">
    <property type="entry name" value="Aminoglycoside_PTrfase"/>
</dbReference>
<reference evidence="3" key="1">
    <citation type="submission" date="2016-10" db="EMBL/GenBank/DDBJ databases">
        <authorList>
            <person name="Varghese N."/>
            <person name="Submissions S."/>
        </authorList>
    </citation>
    <scope>NUCLEOTIDE SEQUENCE [LARGE SCALE GENOMIC DNA]</scope>
    <source>
        <strain evidence="3">DSM 24536</strain>
    </source>
</reference>
<keyword evidence="2" id="KW-0808">Transferase</keyword>
<evidence type="ECO:0000259" key="1">
    <source>
        <dbReference type="Pfam" id="PF01636"/>
    </source>
</evidence>
<dbReference type="Pfam" id="PF01636">
    <property type="entry name" value="APH"/>
    <property type="match status" value="1"/>
</dbReference>
<keyword evidence="3" id="KW-1185">Reference proteome</keyword>
<dbReference type="EMBL" id="FNHH01000002">
    <property type="protein sequence ID" value="SDL81899.1"/>
    <property type="molecule type" value="Genomic_DNA"/>
</dbReference>
<dbReference type="RefSeq" id="WP_090699307.1">
    <property type="nucleotide sequence ID" value="NZ_FNHH01000002.1"/>
</dbReference>
<dbReference type="SUPFAM" id="SSF56112">
    <property type="entry name" value="Protein kinase-like (PK-like)"/>
    <property type="match status" value="1"/>
</dbReference>
<feature type="domain" description="Aminoglycoside phosphotransferase" evidence="1">
    <location>
        <begin position="22"/>
        <end position="252"/>
    </location>
</feature>
<protein>
    <submittedName>
        <fullName evidence="2">Ser/Thr protein kinase RdoA involved in Cpx stress response, MazF antagonist</fullName>
    </submittedName>
</protein>
<accession>A0A1G9N5V6</accession>
<dbReference type="InterPro" id="IPR050249">
    <property type="entry name" value="Pseudomonas-type_ThrB"/>
</dbReference>
<sequence>MEIENREAVLNEYGFKLDEVIIKPFGTGHINSTFLVTPKNASAQFILQSININVFRKPEIIAQNVKLVADFLAEHYPEYLFVKAIPTIKGEEMAVVEGVYWRLTSFINNSISFDTLSDPNQAYEAALQFGRLNKLLSNFDASQLKETIPGFHDLGLRYKQFTDALEAASEVVKQKASKEISTALHYRFILEYFNSFKNSREFPDRAMHHDTKISNMLFDKDTMKGICVIDLDTLMAGKFISDLGDMMRTYLCAFSENEPDISKITIRLEYFEAIVNGYLHEMGSILSPVEKELILFSGKYLIYMQAIRFLSDYLNGNIYYPIAYPEQNLDRTKNQFKLLSELFDNEKILVDIVNKCLKEHKARR</sequence>
<dbReference type="PANTHER" id="PTHR21064">
    <property type="entry name" value="AMINOGLYCOSIDE PHOSPHOTRANSFERASE DOMAIN-CONTAINING PROTEIN-RELATED"/>
    <property type="match status" value="1"/>
</dbReference>
<dbReference type="Proteomes" id="UP000199226">
    <property type="component" value="Unassembled WGS sequence"/>
</dbReference>
<dbReference type="STRING" id="990371.SAMN05421813_102248"/>
<organism evidence="2 3">
    <name type="scientific">Daejeonella rubra</name>
    <dbReference type="NCBI Taxonomy" id="990371"/>
    <lineage>
        <taxon>Bacteria</taxon>
        <taxon>Pseudomonadati</taxon>
        <taxon>Bacteroidota</taxon>
        <taxon>Sphingobacteriia</taxon>
        <taxon>Sphingobacteriales</taxon>
        <taxon>Sphingobacteriaceae</taxon>
        <taxon>Daejeonella</taxon>
    </lineage>
</organism>
<dbReference type="AlphaFoldDB" id="A0A1G9N5V6"/>
<proteinExistence type="predicted"/>
<keyword evidence="2" id="KW-0418">Kinase</keyword>